<proteinExistence type="predicted"/>
<name>A0A5A7NY19_STRAF</name>
<feature type="compositionally biased region" description="Low complexity" evidence="1">
    <location>
        <begin position="10"/>
        <end position="40"/>
    </location>
</feature>
<reference evidence="3" key="1">
    <citation type="journal article" date="2019" name="Curr. Biol.">
        <title>Genome Sequence of Striga asiatica Provides Insight into the Evolution of Plant Parasitism.</title>
        <authorList>
            <person name="Yoshida S."/>
            <person name="Kim S."/>
            <person name="Wafula E.K."/>
            <person name="Tanskanen J."/>
            <person name="Kim Y.M."/>
            <person name="Honaas L."/>
            <person name="Yang Z."/>
            <person name="Spallek T."/>
            <person name="Conn C.E."/>
            <person name="Ichihashi Y."/>
            <person name="Cheong K."/>
            <person name="Cui S."/>
            <person name="Der J.P."/>
            <person name="Gundlach H."/>
            <person name="Jiao Y."/>
            <person name="Hori C."/>
            <person name="Ishida J.K."/>
            <person name="Kasahara H."/>
            <person name="Kiba T."/>
            <person name="Kim M.S."/>
            <person name="Koo N."/>
            <person name="Laohavisit A."/>
            <person name="Lee Y.H."/>
            <person name="Lumba S."/>
            <person name="McCourt P."/>
            <person name="Mortimer J.C."/>
            <person name="Mutuku J.M."/>
            <person name="Nomura T."/>
            <person name="Sasaki-Sekimoto Y."/>
            <person name="Seto Y."/>
            <person name="Wang Y."/>
            <person name="Wakatake T."/>
            <person name="Sakakibara H."/>
            <person name="Demura T."/>
            <person name="Yamaguchi S."/>
            <person name="Yoneyama K."/>
            <person name="Manabe R.I."/>
            <person name="Nelson D.C."/>
            <person name="Schulman A.H."/>
            <person name="Timko M.P."/>
            <person name="dePamphilis C.W."/>
            <person name="Choi D."/>
            <person name="Shirasu K."/>
        </authorList>
    </citation>
    <scope>NUCLEOTIDE SEQUENCE [LARGE SCALE GENOMIC DNA]</scope>
    <source>
        <strain evidence="3">cv. UVA1</strain>
    </source>
</reference>
<dbReference type="AlphaFoldDB" id="A0A5A7NY19"/>
<evidence type="ECO:0000313" key="2">
    <source>
        <dbReference type="EMBL" id="GER25201.1"/>
    </source>
</evidence>
<sequence>MKGSRSSVTLLPDGRSLRLPPSSSRVSSSSNRGGGSPDPSIWIRRLAISRRRREYWAKLLRWMICSSARSRSAFSGKSFQFPRRCDNRRDLGDSPEAWRSLVSGQRPSTKCLWLRQGGRAT</sequence>
<keyword evidence="3" id="KW-1185">Reference proteome</keyword>
<evidence type="ECO:0000256" key="1">
    <source>
        <dbReference type="SAM" id="MobiDB-lite"/>
    </source>
</evidence>
<comment type="caution">
    <text evidence="2">The sequence shown here is derived from an EMBL/GenBank/DDBJ whole genome shotgun (WGS) entry which is preliminary data.</text>
</comment>
<organism evidence="2 3">
    <name type="scientific">Striga asiatica</name>
    <name type="common">Asiatic witchweed</name>
    <name type="synonym">Buchnera asiatica</name>
    <dbReference type="NCBI Taxonomy" id="4170"/>
    <lineage>
        <taxon>Eukaryota</taxon>
        <taxon>Viridiplantae</taxon>
        <taxon>Streptophyta</taxon>
        <taxon>Embryophyta</taxon>
        <taxon>Tracheophyta</taxon>
        <taxon>Spermatophyta</taxon>
        <taxon>Magnoliopsida</taxon>
        <taxon>eudicotyledons</taxon>
        <taxon>Gunneridae</taxon>
        <taxon>Pentapetalae</taxon>
        <taxon>asterids</taxon>
        <taxon>lamiids</taxon>
        <taxon>Lamiales</taxon>
        <taxon>Orobanchaceae</taxon>
        <taxon>Buchnereae</taxon>
        <taxon>Striga</taxon>
    </lineage>
</organism>
<accession>A0A5A7NY19</accession>
<evidence type="ECO:0000313" key="3">
    <source>
        <dbReference type="Proteomes" id="UP000325081"/>
    </source>
</evidence>
<feature type="region of interest" description="Disordered" evidence="1">
    <location>
        <begin position="1"/>
        <end position="40"/>
    </location>
</feature>
<dbReference type="Proteomes" id="UP000325081">
    <property type="component" value="Unassembled WGS sequence"/>
</dbReference>
<protein>
    <submittedName>
        <fullName evidence="2">Rhodanese homologue 2</fullName>
    </submittedName>
</protein>
<gene>
    <name evidence="2" type="ORF">STAS_00771</name>
</gene>
<dbReference type="EMBL" id="BKCP01000002">
    <property type="protein sequence ID" value="GER25201.1"/>
    <property type="molecule type" value="Genomic_DNA"/>
</dbReference>